<dbReference type="PANTHER" id="PTHR46918">
    <property type="entry name" value="SYNAPTONEMAL COMPLEX PROTEIN 1"/>
    <property type="match status" value="1"/>
</dbReference>
<proteinExistence type="predicted"/>
<feature type="region of interest" description="Disordered" evidence="2">
    <location>
        <begin position="781"/>
        <end position="811"/>
    </location>
</feature>
<dbReference type="GO" id="GO:0001673">
    <property type="term" value="C:male germ cell nucleus"/>
    <property type="evidence" value="ECO:0007669"/>
    <property type="project" value="TreeGrafter"/>
</dbReference>
<accession>A0AAD7W0N8</accession>
<feature type="region of interest" description="Disordered" evidence="2">
    <location>
        <begin position="244"/>
        <end position="273"/>
    </location>
</feature>
<name>A0AAD7W0N8_9TELE</name>
<evidence type="ECO:0008006" key="5">
    <source>
        <dbReference type="Google" id="ProtNLM"/>
    </source>
</evidence>
<organism evidence="3 4">
    <name type="scientific">Aldrovandia affinis</name>
    <dbReference type="NCBI Taxonomy" id="143900"/>
    <lineage>
        <taxon>Eukaryota</taxon>
        <taxon>Metazoa</taxon>
        <taxon>Chordata</taxon>
        <taxon>Craniata</taxon>
        <taxon>Vertebrata</taxon>
        <taxon>Euteleostomi</taxon>
        <taxon>Actinopterygii</taxon>
        <taxon>Neopterygii</taxon>
        <taxon>Teleostei</taxon>
        <taxon>Notacanthiformes</taxon>
        <taxon>Halosauridae</taxon>
        <taxon>Aldrovandia</taxon>
    </lineage>
</organism>
<feature type="coiled-coil region" evidence="1">
    <location>
        <begin position="370"/>
        <end position="535"/>
    </location>
</feature>
<dbReference type="Pfam" id="PF05483">
    <property type="entry name" value="SCP-1"/>
    <property type="match status" value="2"/>
</dbReference>
<dbReference type="GO" id="GO:0003690">
    <property type="term" value="F:double-stranded DNA binding"/>
    <property type="evidence" value="ECO:0007669"/>
    <property type="project" value="TreeGrafter"/>
</dbReference>
<feature type="coiled-coil region" evidence="1">
    <location>
        <begin position="637"/>
        <end position="706"/>
    </location>
</feature>
<gene>
    <name evidence="3" type="ORF">AAFF_G00313870</name>
</gene>
<dbReference type="GO" id="GO:0051878">
    <property type="term" value="P:lateral element assembly"/>
    <property type="evidence" value="ECO:0007669"/>
    <property type="project" value="TreeGrafter"/>
</dbReference>
<dbReference type="Proteomes" id="UP001221898">
    <property type="component" value="Unassembled WGS sequence"/>
</dbReference>
<dbReference type="GO" id="GO:0000801">
    <property type="term" value="C:central element"/>
    <property type="evidence" value="ECO:0007669"/>
    <property type="project" value="TreeGrafter"/>
</dbReference>
<evidence type="ECO:0000256" key="2">
    <source>
        <dbReference type="SAM" id="MobiDB-lite"/>
    </source>
</evidence>
<dbReference type="InterPro" id="IPR008827">
    <property type="entry name" value="SYCP1"/>
</dbReference>
<dbReference type="PANTHER" id="PTHR46918:SF1">
    <property type="entry name" value="SYNAPTONEMAL COMPLEX PROTEIN 1"/>
    <property type="match status" value="1"/>
</dbReference>
<dbReference type="GO" id="GO:0051026">
    <property type="term" value="P:chiasma assembly"/>
    <property type="evidence" value="ECO:0007669"/>
    <property type="project" value="TreeGrafter"/>
</dbReference>
<reference evidence="3" key="1">
    <citation type="journal article" date="2023" name="Science">
        <title>Genome structures resolve the early diversification of teleost fishes.</title>
        <authorList>
            <person name="Parey E."/>
            <person name="Louis A."/>
            <person name="Montfort J."/>
            <person name="Bouchez O."/>
            <person name="Roques C."/>
            <person name="Iampietro C."/>
            <person name="Lluch J."/>
            <person name="Castinel A."/>
            <person name="Donnadieu C."/>
            <person name="Desvignes T."/>
            <person name="Floi Bucao C."/>
            <person name="Jouanno E."/>
            <person name="Wen M."/>
            <person name="Mejri S."/>
            <person name="Dirks R."/>
            <person name="Jansen H."/>
            <person name="Henkel C."/>
            <person name="Chen W.J."/>
            <person name="Zahm M."/>
            <person name="Cabau C."/>
            <person name="Klopp C."/>
            <person name="Thompson A.W."/>
            <person name="Robinson-Rechavi M."/>
            <person name="Braasch I."/>
            <person name="Lecointre G."/>
            <person name="Bobe J."/>
            <person name="Postlethwait J.H."/>
            <person name="Berthelot C."/>
            <person name="Roest Crollius H."/>
            <person name="Guiguen Y."/>
        </authorList>
    </citation>
    <scope>NUCLEOTIDE SEQUENCE</scope>
    <source>
        <strain evidence="3">NC1722</strain>
    </source>
</reference>
<keyword evidence="1" id="KW-0175">Coiled coil</keyword>
<keyword evidence="4" id="KW-1185">Reference proteome</keyword>
<protein>
    <recommendedName>
        <fullName evidence="5">Synaptonemal complex protein 1</fullName>
    </recommendedName>
</protein>
<comment type="caution">
    <text evidence="3">The sequence shown here is derived from an EMBL/GenBank/DDBJ whole genome shotgun (WGS) entry which is preliminary data.</text>
</comment>
<sequence>MPFPATSMVAPSKSTRQDAAKKIAVMPMEKEETTLRSCQLYSRLFEEAEKIKYWKANIDMEVVQKDIKLQENKRTIENQRKAILELQFGTEGLSTKLEEEMSKNTDLMSKTNSTRNLCNLLKETFERSSEKMQLYESEREETHLLFMQNSSTIAEAVSALEGLRVQAYTDGHDLLKLKEELKQCDETKDKIEAEFRIKHKEVTMLHVKMNDKENELREILQSLQEARQNCSQLHKAAQQHQEMLEESKQEQEMLSEKLERAEQANKESEENRKALETTLAQTKEEYSKALVEKGNSLEELKKMRDEQAEKHQEILVTAEKLQVTLVFQVQRVKELEQALGSVTVELKLKTSELEKLQMEETKALQLAKDVEGKNAEIHQLMSKLLELELQLSVALANEEKSEEIERLKKDIEQQKKDHEELMARFIVFKNEDCEKRITEELERGKEEKQQLRDELESLKATFEEQSQVTGTLYKRQGESNKKLQNELTKREKQMKVVEMKNKNLKRQIVTENGKYSQLETEANELKEELKSVQALHGEELTSVQALHGEELTSVQALHGEELKSVQALHGEELKVLQEAIETKCSTESELQEKVQAVQIMAAEAVKSKEEIEIKCQHKISDMVALMDKHKNQYGKMVEEKDGELEEKRKKEMEVKAEKTSLELELSELKIDNSDLKIKLEDEVKEKETLKHEVGLLSKKVKTLKEDLQQKAKNTLTPVANSKGIRGPSSPNTSFKSRATVFDFPNEQENESSKTPSCSTAKKFTGTPLYKVSETGILKTSWSSGNQVGRTPRIQSYRIRTPPSPGKSRLLGRNALELDAKSDSSEQNDSLSFSVQPDVFKRNLYPGDTAPLRQYGNLHKKGQSPAAIKSPGTALKLAAVKRMRDAGWTAVTSTDKRKKKASDKIFV</sequence>
<evidence type="ECO:0000256" key="1">
    <source>
        <dbReference type="SAM" id="Coils"/>
    </source>
</evidence>
<dbReference type="EMBL" id="JAINUG010000461">
    <property type="protein sequence ID" value="KAJ8367657.1"/>
    <property type="molecule type" value="Genomic_DNA"/>
</dbReference>
<dbReference type="AlphaFoldDB" id="A0AAD7W0N8"/>
<evidence type="ECO:0000313" key="4">
    <source>
        <dbReference type="Proteomes" id="UP001221898"/>
    </source>
</evidence>
<dbReference type="GO" id="GO:0000711">
    <property type="term" value="P:meiotic DNA repair synthesis"/>
    <property type="evidence" value="ECO:0007669"/>
    <property type="project" value="TreeGrafter"/>
</dbReference>
<evidence type="ECO:0000313" key="3">
    <source>
        <dbReference type="EMBL" id="KAJ8367657.1"/>
    </source>
</evidence>
<dbReference type="GO" id="GO:0000802">
    <property type="term" value="C:transverse filament"/>
    <property type="evidence" value="ECO:0007669"/>
    <property type="project" value="TreeGrafter"/>
</dbReference>